<gene>
    <name evidence="2" type="ORF">NCTC7915_02026</name>
</gene>
<evidence type="ECO:0000256" key="1">
    <source>
        <dbReference type="SAM" id="MobiDB-lite"/>
    </source>
</evidence>
<organism evidence="2 3">
    <name type="scientific">Dermatophilus congolensis</name>
    <dbReference type="NCBI Taxonomy" id="1863"/>
    <lineage>
        <taxon>Bacteria</taxon>
        <taxon>Bacillati</taxon>
        <taxon>Actinomycetota</taxon>
        <taxon>Actinomycetes</taxon>
        <taxon>Micrococcales</taxon>
        <taxon>Dermatophilaceae</taxon>
        <taxon>Dermatophilus</taxon>
    </lineage>
</organism>
<evidence type="ECO:0000313" key="2">
    <source>
        <dbReference type="EMBL" id="STD13975.1"/>
    </source>
</evidence>
<protein>
    <submittedName>
        <fullName evidence="2">Uncharacterized protein</fullName>
    </submittedName>
</protein>
<comment type="caution">
    <text evidence="2">The sequence shown here is derived from an EMBL/GenBank/DDBJ whole genome shotgun (WGS) entry which is preliminary data.</text>
</comment>
<sequence length="75" mass="6872">MFVGVVDLEAGHVGAHAAGVEGVGGGGVGVESVEGDAFADGEPAVGEVGGAGGVFGGEHESADGDDSAGGGGEFE</sequence>
<proteinExistence type="predicted"/>
<feature type="region of interest" description="Disordered" evidence="1">
    <location>
        <begin position="40"/>
        <end position="75"/>
    </location>
</feature>
<evidence type="ECO:0000313" key="3">
    <source>
        <dbReference type="Proteomes" id="UP000254118"/>
    </source>
</evidence>
<dbReference type="EMBL" id="UFYA01000001">
    <property type="protein sequence ID" value="STD13975.1"/>
    <property type="molecule type" value="Genomic_DNA"/>
</dbReference>
<accession>A0AA46BPR2</accession>
<feature type="compositionally biased region" description="Gly residues" evidence="1">
    <location>
        <begin position="47"/>
        <end position="56"/>
    </location>
</feature>
<dbReference type="Proteomes" id="UP000254118">
    <property type="component" value="Unassembled WGS sequence"/>
</dbReference>
<reference evidence="2 3" key="1">
    <citation type="submission" date="2018-06" db="EMBL/GenBank/DDBJ databases">
        <authorList>
            <consortium name="Pathogen Informatics"/>
            <person name="Doyle S."/>
        </authorList>
    </citation>
    <scope>NUCLEOTIDE SEQUENCE [LARGE SCALE GENOMIC DNA]</scope>
    <source>
        <strain evidence="2 3">NCTC7915</strain>
    </source>
</reference>
<name>A0AA46BPR2_9MICO</name>
<dbReference type="AlphaFoldDB" id="A0AA46BPR2"/>